<dbReference type="GeneID" id="85467074"/>
<keyword evidence="1" id="KW-1133">Transmembrane helix</keyword>
<evidence type="ECO:0000256" key="1">
    <source>
        <dbReference type="SAM" id="Phobius"/>
    </source>
</evidence>
<evidence type="ECO:0000313" key="3">
    <source>
        <dbReference type="Proteomes" id="UP001243989"/>
    </source>
</evidence>
<keyword evidence="1" id="KW-0472">Membrane</keyword>
<protein>
    <submittedName>
        <fullName evidence="2">Uncharacterized protein</fullName>
    </submittedName>
</protein>
<dbReference type="RefSeq" id="XP_060447963.1">
    <property type="nucleotide sequence ID" value="XM_060582212.1"/>
</dbReference>
<feature type="transmembrane region" description="Helical" evidence="1">
    <location>
        <begin position="12"/>
        <end position="35"/>
    </location>
</feature>
<gene>
    <name evidence="2" type="ORF">BDP81DRAFT_176052</name>
</gene>
<name>A0AAJ0EJT4_9PEZI</name>
<dbReference type="Proteomes" id="UP001243989">
    <property type="component" value="Unassembled WGS sequence"/>
</dbReference>
<organism evidence="2 3">
    <name type="scientific">Colletotrichum phormii</name>
    <dbReference type="NCBI Taxonomy" id="359342"/>
    <lineage>
        <taxon>Eukaryota</taxon>
        <taxon>Fungi</taxon>
        <taxon>Dikarya</taxon>
        <taxon>Ascomycota</taxon>
        <taxon>Pezizomycotina</taxon>
        <taxon>Sordariomycetes</taxon>
        <taxon>Hypocreomycetidae</taxon>
        <taxon>Glomerellales</taxon>
        <taxon>Glomerellaceae</taxon>
        <taxon>Colletotrichum</taxon>
        <taxon>Colletotrichum acutatum species complex</taxon>
    </lineage>
</organism>
<sequence length="147" mass="16071">MAWLPCHATSSTAVVVVVGGAICQTAQCLLGGLLVQPTSRYGHEREVTDYLTGWPACLGRGWALLASESRSASIRCISGADATRRCSLRRCLWTLMVRCRDSSTCCGRAEKGSLHSFRCMRCSSPPSHPIRYLTRHTSRTKSRTPAP</sequence>
<accession>A0AAJ0EJT4</accession>
<evidence type="ECO:0000313" key="2">
    <source>
        <dbReference type="EMBL" id="KAK1639356.1"/>
    </source>
</evidence>
<reference evidence="2" key="1">
    <citation type="submission" date="2021-06" db="EMBL/GenBank/DDBJ databases">
        <title>Comparative genomics, transcriptomics and evolutionary studies reveal genomic signatures of adaptation to plant cell wall in hemibiotrophic fungi.</title>
        <authorList>
            <consortium name="DOE Joint Genome Institute"/>
            <person name="Baroncelli R."/>
            <person name="Diaz J.F."/>
            <person name="Benocci T."/>
            <person name="Peng M."/>
            <person name="Battaglia E."/>
            <person name="Haridas S."/>
            <person name="Andreopoulos W."/>
            <person name="Labutti K."/>
            <person name="Pangilinan J."/>
            <person name="Floch G.L."/>
            <person name="Makela M.R."/>
            <person name="Henrissat B."/>
            <person name="Grigoriev I.V."/>
            <person name="Crouch J.A."/>
            <person name="De Vries R.P."/>
            <person name="Sukno S.A."/>
            <person name="Thon M.R."/>
        </authorList>
    </citation>
    <scope>NUCLEOTIDE SEQUENCE</scope>
    <source>
        <strain evidence="2">CBS 102054</strain>
    </source>
</reference>
<keyword evidence="3" id="KW-1185">Reference proteome</keyword>
<keyword evidence="1" id="KW-0812">Transmembrane</keyword>
<dbReference type="EMBL" id="JAHMHQ010000005">
    <property type="protein sequence ID" value="KAK1639356.1"/>
    <property type="molecule type" value="Genomic_DNA"/>
</dbReference>
<dbReference type="AlphaFoldDB" id="A0AAJ0EJT4"/>
<proteinExistence type="predicted"/>
<comment type="caution">
    <text evidence="2">The sequence shown here is derived from an EMBL/GenBank/DDBJ whole genome shotgun (WGS) entry which is preliminary data.</text>
</comment>